<name>D8R2H8_SELML</name>
<dbReference type="AlphaFoldDB" id="D8R2H8"/>
<evidence type="ECO:0000313" key="2">
    <source>
        <dbReference type="Proteomes" id="UP000001514"/>
    </source>
</evidence>
<dbReference type="Gramene" id="EFJ33729">
    <property type="protein sequence ID" value="EFJ33729"/>
    <property type="gene ID" value="SELMODRAFT_406480"/>
</dbReference>
<keyword evidence="2" id="KW-1185">Reference proteome</keyword>
<reference evidence="1 2" key="1">
    <citation type="journal article" date="2011" name="Science">
        <title>The Selaginella genome identifies genetic changes associated with the evolution of vascular plants.</title>
        <authorList>
            <person name="Banks J.A."/>
            <person name="Nishiyama T."/>
            <person name="Hasebe M."/>
            <person name="Bowman J.L."/>
            <person name="Gribskov M."/>
            <person name="dePamphilis C."/>
            <person name="Albert V.A."/>
            <person name="Aono N."/>
            <person name="Aoyama T."/>
            <person name="Ambrose B.A."/>
            <person name="Ashton N.W."/>
            <person name="Axtell M.J."/>
            <person name="Barker E."/>
            <person name="Barker M.S."/>
            <person name="Bennetzen J.L."/>
            <person name="Bonawitz N.D."/>
            <person name="Chapple C."/>
            <person name="Cheng C."/>
            <person name="Correa L.G."/>
            <person name="Dacre M."/>
            <person name="DeBarry J."/>
            <person name="Dreyer I."/>
            <person name="Elias M."/>
            <person name="Engstrom E.M."/>
            <person name="Estelle M."/>
            <person name="Feng L."/>
            <person name="Finet C."/>
            <person name="Floyd S.K."/>
            <person name="Frommer W.B."/>
            <person name="Fujita T."/>
            <person name="Gramzow L."/>
            <person name="Gutensohn M."/>
            <person name="Harholt J."/>
            <person name="Hattori M."/>
            <person name="Heyl A."/>
            <person name="Hirai T."/>
            <person name="Hiwatashi Y."/>
            <person name="Ishikawa M."/>
            <person name="Iwata M."/>
            <person name="Karol K.G."/>
            <person name="Koehler B."/>
            <person name="Kolukisaoglu U."/>
            <person name="Kubo M."/>
            <person name="Kurata T."/>
            <person name="Lalonde S."/>
            <person name="Li K."/>
            <person name="Li Y."/>
            <person name="Litt A."/>
            <person name="Lyons E."/>
            <person name="Manning G."/>
            <person name="Maruyama T."/>
            <person name="Michael T.P."/>
            <person name="Mikami K."/>
            <person name="Miyazaki S."/>
            <person name="Morinaga S."/>
            <person name="Murata T."/>
            <person name="Mueller-Roeber B."/>
            <person name="Nelson D.R."/>
            <person name="Obara M."/>
            <person name="Oguri Y."/>
            <person name="Olmstead R.G."/>
            <person name="Onodera N."/>
            <person name="Petersen B.L."/>
            <person name="Pils B."/>
            <person name="Prigge M."/>
            <person name="Rensing S.A."/>
            <person name="Riano-Pachon D.M."/>
            <person name="Roberts A.W."/>
            <person name="Sato Y."/>
            <person name="Scheller H.V."/>
            <person name="Schulz B."/>
            <person name="Schulz C."/>
            <person name="Shakirov E.V."/>
            <person name="Shibagaki N."/>
            <person name="Shinohara N."/>
            <person name="Shippen D.E."/>
            <person name="Soerensen I."/>
            <person name="Sotooka R."/>
            <person name="Sugimoto N."/>
            <person name="Sugita M."/>
            <person name="Sumikawa N."/>
            <person name="Tanurdzic M."/>
            <person name="Theissen G."/>
            <person name="Ulvskov P."/>
            <person name="Wakazuki S."/>
            <person name="Weng J.K."/>
            <person name="Willats W.W."/>
            <person name="Wipf D."/>
            <person name="Wolf P.G."/>
            <person name="Yang L."/>
            <person name="Zimmer A.D."/>
            <person name="Zhu Q."/>
            <person name="Mitros T."/>
            <person name="Hellsten U."/>
            <person name="Loque D."/>
            <person name="Otillar R."/>
            <person name="Salamov A."/>
            <person name="Schmutz J."/>
            <person name="Shapiro H."/>
            <person name="Lindquist E."/>
            <person name="Lucas S."/>
            <person name="Rokhsar D."/>
            <person name="Grigoriev I.V."/>
        </authorList>
    </citation>
    <scope>NUCLEOTIDE SEQUENCE [LARGE SCALE GENOMIC DNA]</scope>
</reference>
<gene>
    <name evidence="1" type="ORF">SELMODRAFT_406480</name>
</gene>
<proteinExistence type="predicted"/>
<protein>
    <submittedName>
        <fullName evidence="1">Uncharacterized protein</fullName>
    </submittedName>
</protein>
<sequence length="148" mass="16536">MWALAFLPWPSWPWPYPPADSAMQVVCTSSVPSKQVPCVQPQRVVDLPCRVDILQVGVSTVLSSEGDDDVVDNVGHIASGGKIVHTFTGKDLWTDSNFCPEWLQEKLASLDRSENSLQTSPSPQLYDIEQALKLYDETRSKVILREYS</sequence>
<accession>D8R2H8</accession>
<dbReference type="Proteomes" id="UP000001514">
    <property type="component" value="Unassembled WGS sequence"/>
</dbReference>
<dbReference type="EMBL" id="GL377570">
    <property type="protein sequence ID" value="EFJ33729.1"/>
    <property type="molecule type" value="Genomic_DNA"/>
</dbReference>
<evidence type="ECO:0000313" key="1">
    <source>
        <dbReference type="EMBL" id="EFJ33729.1"/>
    </source>
</evidence>
<dbReference type="KEGG" id="smo:SELMODRAFT_406480"/>
<dbReference type="InParanoid" id="D8R2H8"/>
<dbReference type="HOGENOM" id="CLU_1761921_0_0_1"/>
<organism evidence="2">
    <name type="scientific">Selaginella moellendorffii</name>
    <name type="common">Spikemoss</name>
    <dbReference type="NCBI Taxonomy" id="88036"/>
    <lineage>
        <taxon>Eukaryota</taxon>
        <taxon>Viridiplantae</taxon>
        <taxon>Streptophyta</taxon>
        <taxon>Embryophyta</taxon>
        <taxon>Tracheophyta</taxon>
        <taxon>Lycopodiopsida</taxon>
        <taxon>Selaginellales</taxon>
        <taxon>Selaginellaceae</taxon>
        <taxon>Selaginella</taxon>
    </lineage>
</organism>